<dbReference type="InterPro" id="IPR035992">
    <property type="entry name" value="Ricin_B-like_lectins"/>
</dbReference>
<dbReference type="InterPro" id="IPR048309">
    <property type="entry name" value="GxGYxYP_N_3rd"/>
</dbReference>
<dbReference type="Gene3D" id="2.60.20.10">
    <property type="entry name" value="Crystallins"/>
    <property type="match status" value="1"/>
</dbReference>
<dbReference type="PANTHER" id="PTHR37321:SF1">
    <property type="entry name" value="EXPORTED PROTEIN"/>
    <property type="match status" value="1"/>
</dbReference>
<dbReference type="SUPFAM" id="SSF56988">
    <property type="entry name" value="Anthrax protective antigen"/>
    <property type="match status" value="2"/>
</dbReference>
<dbReference type="OrthoDB" id="3799094at2"/>
<evidence type="ECO:0000259" key="5">
    <source>
        <dbReference type="PROSITE" id="PS51820"/>
    </source>
</evidence>
<comment type="similarity">
    <text evidence="1">Belongs to the beta/gamma-crystallin family.</text>
</comment>
<dbReference type="SMART" id="SM00458">
    <property type="entry name" value="RICIN"/>
    <property type="match status" value="1"/>
</dbReference>
<dbReference type="Pfam" id="PF07691">
    <property type="entry name" value="PA14"/>
    <property type="match status" value="2"/>
</dbReference>
<proteinExistence type="inferred from homology"/>
<feature type="domain" description="Beta/gamma crystallin 'Greek key'" evidence="4">
    <location>
        <begin position="666"/>
        <end position="710"/>
    </location>
</feature>
<dbReference type="InterPro" id="IPR026444">
    <property type="entry name" value="Secre_tail"/>
</dbReference>
<dbReference type="Gene3D" id="3.90.182.10">
    <property type="entry name" value="Toxin - Anthrax Protective Antigen,domain 1"/>
    <property type="match status" value="2"/>
</dbReference>
<evidence type="ECO:0000259" key="4">
    <source>
        <dbReference type="PROSITE" id="PS50915"/>
    </source>
</evidence>
<dbReference type="Pfam" id="PF14323">
    <property type="entry name" value="GxGYxYP_C"/>
    <property type="match status" value="1"/>
</dbReference>
<dbReference type="SMART" id="SM00758">
    <property type="entry name" value="PA14"/>
    <property type="match status" value="2"/>
</dbReference>
<dbReference type="Pfam" id="PF18962">
    <property type="entry name" value="Por_Secre_tail"/>
    <property type="match status" value="1"/>
</dbReference>
<evidence type="ECO:0000313" key="6">
    <source>
        <dbReference type="EMBL" id="ACU59936.1"/>
    </source>
</evidence>
<dbReference type="SUPFAM" id="SSF50370">
    <property type="entry name" value="Ricin B-like lectins"/>
    <property type="match status" value="1"/>
</dbReference>
<dbReference type="Gene3D" id="3.20.20.490">
    <property type="entry name" value="GxGYxYP glycoside hydrolase, C-terminal domain"/>
    <property type="match status" value="1"/>
</dbReference>
<dbReference type="Pfam" id="PF14200">
    <property type="entry name" value="RicinB_lectin_2"/>
    <property type="match status" value="2"/>
</dbReference>
<dbReference type="PROSITE" id="PS51820">
    <property type="entry name" value="PA14"/>
    <property type="match status" value="2"/>
</dbReference>
<protein>
    <submittedName>
        <fullName evidence="6">PA14 domain protein</fullName>
    </submittedName>
</protein>
<dbReference type="InterPro" id="IPR037524">
    <property type="entry name" value="PA14/GLEYA"/>
</dbReference>
<reference evidence="7" key="1">
    <citation type="submission" date="2009-08" db="EMBL/GenBank/DDBJ databases">
        <title>The complete genome of Chitinophaga pinensis DSM 2588.</title>
        <authorList>
            <consortium name="US DOE Joint Genome Institute (JGI-PGF)"/>
            <person name="Lucas S."/>
            <person name="Copeland A."/>
            <person name="Lapidus A."/>
            <person name="Glavina del Rio T."/>
            <person name="Dalin E."/>
            <person name="Tice H."/>
            <person name="Bruce D."/>
            <person name="Goodwin L."/>
            <person name="Pitluck S."/>
            <person name="Kyrpides N."/>
            <person name="Mavromatis K."/>
            <person name="Ivanova N."/>
            <person name="Mikhailova N."/>
            <person name="Sims D."/>
            <person name="Meinche L."/>
            <person name="Brettin T."/>
            <person name="Detter J.C."/>
            <person name="Han C."/>
            <person name="Larimer F."/>
            <person name="Land M."/>
            <person name="Hauser L."/>
            <person name="Markowitz V."/>
            <person name="Cheng J.-F."/>
            <person name="Hugenholtz P."/>
            <person name="Woyke T."/>
            <person name="Wu D."/>
            <person name="Spring S."/>
            <person name="Klenk H.-P."/>
            <person name="Eisen J.A."/>
        </authorList>
    </citation>
    <scope>NUCLEOTIDE SEQUENCE [LARGE SCALE GENOMIC DNA]</scope>
    <source>
        <strain evidence="7">ATCC 43595 / DSM 2588 / LMG 13176 / NBRC 15968 / NCIMB 11800 / UQM 2034</strain>
    </source>
</reference>
<feature type="chain" id="PRO_5038045787" evidence="3">
    <location>
        <begin position="22"/>
        <end position="1141"/>
    </location>
</feature>
<dbReference type="Proteomes" id="UP000002215">
    <property type="component" value="Chromosome"/>
</dbReference>
<evidence type="ECO:0000256" key="1">
    <source>
        <dbReference type="ARBA" id="ARBA00009646"/>
    </source>
</evidence>
<feature type="domain" description="Beta/gamma crystallin 'Greek key'" evidence="4">
    <location>
        <begin position="712"/>
        <end position="751"/>
    </location>
</feature>
<dbReference type="AlphaFoldDB" id="A0A979G369"/>
<dbReference type="CDD" id="cd00161">
    <property type="entry name" value="beta-trefoil_Ricin-like"/>
    <property type="match status" value="1"/>
</dbReference>
<reference evidence="6 7" key="2">
    <citation type="journal article" date="2010" name="Stand. Genomic Sci.">
        <title>Complete genome sequence of Chitinophaga pinensis type strain (UQM 2034).</title>
        <authorList>
            <person name="Glavina Del Rio T."/>
            <person name="Abt B."/>
            <person name="Spring S."/>
            <person name="Lapidus A."/>
            <person name="Nolan M."/>
            <person name="Tice H."/>
            <person name="Copeland A."/>
            <person name="Cheng J.F."/>
            <person name="Chen F."/>
            <person name="Bruce D."/>
            <person name="Goodwin L."/>
            <person name="Pitluck S."/>
            <person name="Ivanova N."/>
            <person name="Mavromatis K."/>
            <person name="Mikhailova N."/>
            <person name="Pati A."/>
            <person name="Chen A."/>
            <person name="Palaniappan K."/>
            <person name="Land M."/>
            <person name="Hauser L."/>
            <person name="Chang Y.J."/>
            <person name="Jeffries C.D."/>
            <person name="Chain P."/>
            <person name="Saunders E."/>
            <person name="Detter J.C."/>
            <person name="Brettin T."/>
            <person name="Rohde M."/>
            <person name="Goker M."/>
            <person name="Bristow J."/>
            <person name="Eisen J.A."/>
            <person name="Markowitz V."/>
            <person name="Hugenholtz P."/>
            <person name="Kyrpides N.C."/>
            <person name="Klenk H.P."/>
            <person name="Lucas S."/>
        </authorList>
    </citation>
    <scope>NUCLEOTIDE SEQUENCE [LARGE SCALE GENOMIC DNA]</scope>
    <source>
        <strain evidence="7">ATCC 43595 / DSM 2588 / LMG 13176 / NBRC 15968 / NCIMB 11800 / UQM 2034</strain>
    </source>
</reference>
<feature type="domain" description="PA14" evidence="5">
    <location>
        <begin position="518"/>
        <end position="656"/>
    </location>
</feature>
<dbReference type="EMBL" id="CP001699">
    <property type="protein sequence ID" value="ACU59936.1"/>
    <property type="molecule type" value="Genomic_DNA"/>
</dbReference>
<name>A0A979G369_CHIPD</name>
<dbReference type="InterPro" id="IPR038410">
    <property type="entry name" value="GxGYxYP_C_sf"/>
</dbReference>
<dbReference type="SUPFAM" id="SSF49695">
    <property type="entry name" value="gamma-Crystallin-like"/>
    <property type="match status" value="1"/>
</dbReference>
<keyword evidence="2" id="KW-0677">Repeat</keyword>
<evidence type="ECO:0000256" key="3">
    <source>
        <dbReference type="SAM" id="SignalP"/>
    </source>
</evidence>
<evidence type="ECO:0000256" key="2">
    <source>
        <dbReference type="ARBA" id="ARBA00022737"/>
    </source>
</evidence>
<feature type="signal peptide" evidence="3">
    <location>
        <begin position="1"/>
        <end position="21"/>
    </location>
</feature>
<dbReference type="Gene3D" id="2.80.10.50">
    <property type="match status" value="1"/>
</dbReference>
<dbReference type="InterPro" id="IPR001064">
    <property type="entry name" value="Beta/gamma_crystallin"/>
</dbReference>
<dbReference type="PROSITE" id="PS50231">
    <property type="entry name" value="RICIN_B_LECTIN"/>
    <property type="match status" value="1"/>
</dbReference>
<dbReference type="Pfam" id="PF20958">
    <property type="entry name" value="GxGYxYP_N_3rd"/>
    <property type="match status" value="1"/>
</dbReference>
<evidence type="ECO:0000313" key="7">
    <source>
        <dbReference type="Proteomes" id="UP000002215"/>
    </source>
</evidence>
<dbReference type="InterPro" id="IPR011024">
    <property type="entry name" value="G_crystallin-like"/>
</dbReference>
<dbReference type="KEGG" id="cpi:Cpin_2448"/>
<dbReference type="InterPro" id="IPR048310">
    <property type="entry name" value="GxGYxYP_N_2nd"/>
</dbReference>
<dbReference type="RefSeq" id="WP_012790112.1">
    <property type="nucleotide sequence ID" value="NC_013132.1"/>
</dbReference>
<sequence>MKKKILYTLLVVCLPVLLSQAQTLRVPGSPYPVSAVPDSVFLTSENYTVSERVALQTLQGVIAQTKPAILRDLSGHRALVEKAGIKVNDAYYNNFPGLLAFFANRLSGYILCNQKDRSTNVAISLAGVMNAVAIPADIEQAAINAGLTRLLDVRARDEAWALANYGNLFSKQIATYQQSSDDRVSFMGDYSAYTKAFQFWDNSPTGSIANSAYNRMNKGATFFGWGPEEYGTVEQLSLKSMSIIPSDWAANLSTLSNIPAKTKVFKQKEPIKPFEVKTGVHTVCFVITDGDNVQWLLGSHDNINNWNNPARAHVNLGWTISPSLAELAPAVYEKYVDNCLTTPDGRNVLIAGPSGKSYFFPGRMPDADLETESKLLNSYMKKADLRIVNIIDADDSDNDPSSYLKQDNIDALFYYSYGANYTGRHGQIDWYNDKPSIGGRYTLWGTLSSPQSLANQLNQASTNINSADGYSLVSVHIWSRDVDDVQDCINRLGPNVRVVAPDEFVWLIRKNLRNLPVGTGNGLKAEYYAGYHKDVLKYTQTDGNVDFDWGNGSPDQAQLGVNQFSVKWSGQVQPLYSEPYTFHVYSDDGVKLTVNGQTLINDYETQGAYTRTGTITLIAGQKYNIELEYGEGNGDAFCHLQWSSTSQARQAIPKAQLYSRPDTSNGPVTVYENAQYGGFHAGLPIGAYKLAGLQLKGIQNDEISSIKVAEGYKVVLFEHENFAGDSIVITANSPSLGSSWDEKASSVKVLANGNPNLAGSYTIRHVASNLFLDVRGGLGSTGDGSPIQLWTGTNAANQTFTLKHLGEGRYTITAYHSAKSLDIPQSSMDEDVSLWQWTSQDAANQQFIAIAADSGYYKFISALSGKVLATLNNSTAPEAKVVQHTGNGQASARWQLLSVPTVGNGNGLSGNYYNGKNFETFVFSRVDKTIDFDWGEGAPGTGITNDSYSIRWTGKVEPRYTGTYTFYMTSDNGRRLWVNNQLIIDKWLSDWDIEYSGTINLVAGQQYDIKVEYFEDFGGANCKLSWSGSNQGKEIIPRNQLYATSAALTAANLALAGKDAHTMEKNILLYPNPAQSSVRLQFNAKQARMSIFDAVGRQVAPARIVYAGQSIDVSNLPTGVYLIQLDINGTKTVKHLVKSAE</sequence>
<accession>A0A979G369</accession>
<dbReference type="Pfam" id="PF20957">
    <property type="entry name" value="GxGYxYP_N_2nd"/>
    <property type="match status" value="1"/>
</dbReference>
<organism evidence="6 7">
    <name type="scientific">Chitinophaga pinensis (strain ATCC 43595 / DSM 2588 / LMG 13176 / NBRC 15968 / NCIMB 11800 / UQM 2034)</name>
    <dbReference type="NCBI Taxonomy" id="485918"/>
    <lineage>
        <taxon>Bacteria</taxon>
        <taxon>Pseudomonadati</taxon>
        <taxon>Bacteroidota</taxon>
        <taxon>Chitinophagia</taxon>
        <taxon>Chitinophagales</taxon>
        <taxon>Chitinophagaceae</taxon>
        <taxon>Chitinophaga</taxon>
    </lineage>
</organism>
<feature type="domain" description="PA14" evidence="5">
    <location>
        <begin position="903"/>
        <end position="1040"/>
    </location>
</feature>
<gene>
    <name evidence="6" type="ordered locus">Cpin_2448</name>
</gene>
<dbReference type="PROSITE" id="PS50915">
    <property type="entry name" value="CRYSTALLIN_BETA_GAMMA"/>
    <property type="match status" value="2"/>
</dbReference>
<dbReference type="PANTHER" id="PTHR37321">
    <property type="entry name" value="EXPORTED PROTEIN-RELATED"/>
    <property type="match status" value="1"/>
</dbReference>
<dbReference type="InterPro" id="IPR000772">
    <property type="entry name" value="Ricin_B_lectin"/>
</dbReference>
<dbReference type="InterPro" id="IPR025832">
    <property type="entry name" value="GxGYxYP_C"/>
</dbReference>
<dbReference type="SMART" id="SM00247">
    <property type="entry name" value="XTALbg"/>
    <property type="match status" value="1"/>
</dbReference>
<dbReference type="NCBIfam" id="TIGR04183">
    <property type="entry name" value="Por_Secre_tail"/>
    <property type="match status" value="1"/>
</dbReference>
<keyword evidence="3" id="KW-0732">Signal</keyword>
<dbReference type="InterPro" id="IPR011658">
    <property type="entry name" value="PA14_dom"/>
</dbReference>